<evidence type="ECO:0000313" key="3">
    <source>
        <dbReference type="Proteomes" id="UP000638732"/>
    </source>
</evidence>
<dbReference type="EMBL" id="WWEO01000041">
    <property type="protein sequence ID" value="NCD69343.1"/>
    <property type="molecule type" value="Genomic_DNA"/>
</dbReference>
<feature type="chain" id="PRO_5037310512" evidence="1">
    <location>
        <begin position="21"/>
        <end position="493"/>
    </location>
</feature>
<name>A0A965ZFP1_9SPHI</name>
<dbReference type="AlphaFoldDB" id="A0A965ZFP1"/>
<dbReference type="InterPro" id="IPR011990">
    <property type="entry name" value="TPR-like_helical_dom_sf"/>
</dbReference>
<organism evidence="2 3">
    <name type="scientific">Mucilaginibacter agri</name>
    <dbReference type="NCBI Taxonomy" id="2695265"/>
    <lineage>
        <taxon>Bacteria</taxon>
        <taxon>Pseudomonadati</taxon>
        <taxon>Bacteroidota</taxon>
        <taxon>Sphingobacteriia</taxon>
        <taxon>Sphingobacteriales</taxon>
        <taxon>Sphingobacteriaceae</taxon>
        <taxon>Mucilaginibacter</taxon>
    </lineage>
</organism>
<sequence>MIRKLFVLITLLFCFGQAHANFDFNSNCVQAYNSLLSLKLKRARTLIDQEKAAHPDNAIAILLDNYYDYFWLLTNDSKADYDRLKDNKSKRINLLEDEDDKSPYYNFAIAQVNLQWALIHSRFGENTSAGFEINKAYKLLQSNSKKFPGFLPDDIPLGMVNVLLGSIPDGALKSTLSFFGVKGNTNTGINMLQQLTVKLPHSGYAMYYDELVFYLTYIQAYIINDTAAYQKMQQYVASIDNGSLNKAYIKAFVAIRTGHSGEAIDYLEHRPAGSEYPSYPYLDYLMANAKMNRLDTTADDYFKKFINESKGVSYIKDAYLHLAWNALLNGDEHKYQSYIQLVKTKGYQYNDKDKQALTEANNPTPNPDLLRARLLFDGGFYDKALKILQDKNPAGLTQVQDKTEYYYRLGRVYDAMDKDDDALRNYQLTINAGKGTSYYYAPTAALKMGNIYERQKNKTEAVHWYNTAIAFKNHQYENSIEQKAKEGIKRLGY</sequence>
<feature type="signal peptide" evidence="1">
    <location>
        <begin position="1"/>
        <end position="20"/>
    </location>
</feature>
<dbReference type="SUPFAM" id="SSF81901">
    <property type="entry name" value="HCP-like"/>
    <property type="match status" value="1"/>
</dbReference>
<comment type="caution">
    <text evidence="2">The sequence shown here is derived from an EMBL/GenBank/DDBJ whole genome shotgun (WGS) entry which is preliminary data.</text>
</comment>
<keyword evidence="3" id="KW-1185">Reference proteome</keyword>
<protein>
    <submittedName>
        <fullName evidence="2">Tetratricopeptide repeat protein</fullName>
    </submittedName>
</protein>
<dbReference type="Proteomes" id="UP000638732">
    <property type="component" value="Unassembled WGS sequence"/>
</dbReference>
<gene>
    <name evidence="2" type="ORF">GSY63_08235</name>
</gene>
<keyword evidence="1" id="KW-0732">Signal</keyword>
<evidence type="ECO:0000256" key="1">
    <source>
        <dbReference type="SAM" id="SignalP"/>
    </source>
</evidence>
<dbReference type="Gene3D" id="1.25.40.10">
    <property type="entry name" value="Tetratricopeptide repeat domain"/>
    <property type="match status" value="1"/>
</dbReference>
<evidence type="ECO:0000313" key="2">
    <source>
        <dbReference type="EMBL" id="NCD69343.1"/>
    </source>
</evidence>
<reference evidence="2" key="1">
    <citation type="submission" date="2020-01" db="EMBL/GenBank/DDBJ databases">
        <authorList>
            <person name="Seo Y.L."/>
        </authorList>
    </citation>
    <scope>NUCLEOTIDE SEQUENCE</scope>
    <source>
        <strain evidence="2">R11</strain>
    </source>
</reference>
<accession>A0A965ZFP1</accession>
<dbReference type="RefSeq" id="WP_166585322.1">
    <property type="nucleotide sequence ID" value="NZ_WWEO01000041.1"/>
</dbReference>
<reference evidence="2" key="2">
    <citation type="submission" date="2020-10" db="EMBL/GenBank/DDBJ databases">
        <title>Mucilaginibacter sp. nov., isolated from soil.</title>
        <authorList>
            <person name="Jeon C.O."/>
        </authorList>
    </citation>
    <scope>NUCLEOTIDE SEQUENCE</scope>
    <source>
        <strain evidence="2">R11</strain>
    </source>
</reference>
<dbReference type="SMART" id="SM00028">
    <property type="entry name" value="TPR"/>
    <property type="match status" value="2"/>
</dbReference>
<proteinExistence type="predicted"/>
<dbReference type="InterPro" id="IPR019734">
    <property type="entry name" value="TPR_rpt"/>
</dbReference>